<feature type="transmembrane region" description="Helical" evidence="5">
    <location>
        <begin position="211"/>
        <end position="235"/>
    </location>
</feature>
<comment type="caution">
    <text evidence="7">The sequence shown here is derived from an EMBL/GenBank/DDBJ whole genome shotgun (WGS) entry which is preliminary data.</text>
</comment>
<organism evidence="7 8">
    <name type="scientific">Cellulomonas iranensis</name>
    <dbReference type="NCBI Taxonomy" id="76862"/>
    <lineage>
        <taxon>Bacteria</taxon>
        <taxon>Bacillati</taxon>
        <taxon>Actinomycetota</taxon>
        <taxon>Actinomycetes</taxon>
        <taxon>Micrococcales</taxon>
        <taxon>Cellulomonadaceae</taxon>
        <taxon>Cellulomonas</taxon>
    </lineage>
</organism>
<evidence type="ECO:0000313" key="7">
    <source>
        <dbReference type="EMBL" id="MDQ0426705.1"/>
    </source>
</evidence>
<evidence type="ECO:0000259" key="6">
    <source>
        <dbReference type="PROSITE" id="PS50850"/>
    </source>
</evidence>
<dbReference type="EMBL" id="JAUSVM010000001">
    <property type="protein sequence ID" value="MDQ0426705.1"/>
    <property type="molecule type" value="Genomic_DNA"/>
</dbReference>
<keyword evidence="2 5" id="KW-0812">Transmembrane</keyword>
<dbReference type="PROSITE" id="PS50850">
    <property type="entry name" value="MFS"/>
    <property type="match status" value="1"/>
</dbReference>
<feature type="transmembrane region" description="Helical" evidence="5">
    <location>
        <begin position="361"/>
        <end position="382"/>
    </location>
</feature>
<evidence type="ECO:0000313" key="8">
    <source>
        <dbReference type="Proteomes" id="UP001240250"/>
    </source>
</evidence>
<feature type="transmembrane region" description="Helical" evidence="5">
    <location>
        <begin position="99"/>
        <end position="117"/>
    </location>
</feature>
<feature type="transmembrane region" description="Helical" evidence="5">
    <location>
        <begin position="271"/>
        <end position="287"/>
    </location>
</feature>
<keyword evidence="3 5" id="KW-1133">Transmembrane helix</keyword>
<feature type="transmembrane region" description="Helical" evidence="5">
    <location>
        <begin position="129"/>
        <end position="151"/>
    </location>
</feature>
<dbReference type="InterPro" id="IPR020846">
    <property type="entry name" value="MFS_dom"/>
</dbReference>
<evidence type="ECO:0000256" key="5">
    <source>
        <dbReference type="SAM" id="Phobius"/>
    </source>
</evidence>
<accession>A0ABU0GMW7</accession>
<evidence type="ECO:0000256" key="2">
    <source>
        <dbReference type="ARBA" id="ARBA00022692"/>
    </source>
</evidence>
<reference evidence="7 8" key="1">
    <citation type="submission" date="2023-07" db="EMBL/GenBank/DDBJ databases">
        <title>Sequencing the genomes of 1000 actinobacteria strains.</title>
        <authorList>
            <person name="Klenk H.-P."/>
        </authorList>
    </citation>
    <scope>NUCLEOTIDE SEQUENCE [LARGE SCALE GENOMIC DNA]</scope>
    <source>
        <strain evidence="7 8">DSM 14785</strain>
    </source>
</reference>
<dbReference type="InterPro" id="IPR011701">
    <property type="entry name" value="MFS"/>
</dbReference>
<evidence type="ECO:0000256" key="4">
    <source>
        <dbReference type="ARBA" id="ARBA00023136"/>
    </source>
</evidence>
<feature type="transmembrane region" description="Helical" evidence="5">
    <location>
        <begin position="293"/>
        <end position="312"/>
    </location>
</feature>
<dbReference type="SUPFAM" id="SSF103473">
    <property type="entry name" value="MFS general substrate transporter"/>
    <property type="match status" value="1"/>
</dbReference>
<evidence type="ECO:0000256" key="1">
    <source>
        <dbReference type="ARBA" id="ARBA00004651"/>
    </source>
</evidence>
<dbReference type="Gene3D" id="1.20.1250.20">
    <property type="entry name" value="MFS general substrate transporter like domains"/>
    <property type="match status" value="1"/>
</dbReference>
<feature type="transmembrane region" description="Helical" evidence="5">
    <location>
        <begin position="241"/>
        <end position="259"/>
    </location>
</feature>
<protein>
    <submittedName>
        <fullName evidence="7">MFS family arabinose efflux permease</fullName>
    </submittedName>
</protein>
<dbReference type="RefSeq" id="WP_156441949.1">
    <property type="nucleotide sequence ID" value="NZ_JAUSVM010000001.1"/>
</dbReference>
<feature type="domain" description="Major facilitator superfamily (MFS) profile" evidence="6">
    <location>
        <begin position="1"/>
        <end position="383"/>
    </location>
</feature>
<evidence type="ECO:0000256" key="3">
    <source>
        <dbReference type="ARBA" id="ARBA00022989"/>
    </source>
</evidence>
<comment type="subcellular location">
    <subcellularLocation>
        <location evidence="1">Cell membrane</location>
        <topology evidence="1">Multi-pass membrane protein</topology>
    </subcellularLocation>
</comment>
<feature type="transmembrane region" description="Helical" evidence="5">
    <location>
        <begin position="72"/>
        <end position="93"/>
    </location>
</feature>
<feature type="transmembrane region" description="Helical" evidence="5">
    <location>
        <begin position="333"/>
        <end position="355"/>
    </location>
</feature>
<feature type="transmembrane region" description="Helical" evidence="5">
    <location>
        <begin position="41"/>
        <end position="60"/>
    </location>
</feature>
<dbReference type="InterPro" id="IPR036259">
    <property type="entry name" value="MFS_trans_sf"/>
</dbReference>
<dbReference type="PANTHER" id="PTHR42910:SF1">
    <property type="entry name" value="MAJOR FACILITATOR SUPERFAMILY (MFS) PROFILE DOMAIN-CONTAINING PROTEIN"/>
    <property type="match status" value="1"/>
</dbReference>
<dbReference type="Proteomes" id="UP001240250">
    <property type="component" value="Unassembled WGS sequence"/>
</dbReference>
<dbReference type="Pfam" id="PF07690">
    <property type="entry name" value="MFS_1"/>
    <property type="match status" value="1"/>
</dbReference>
<keyword evidence="4 5" id="KW-0472">Membrane</keyword>
<gene>
    <name evidence="7" type="ORF">JO380_003086</name>
</gene>
<name>A0ABU0GMW7_9CELL</name>
<proteinExistence type="predicted"/>
<sequence>MTARTRSLLAVVCGVAVAGVYAGQPVLAPMGHDLGLAPGEVGWVVAAGQLGYLAGLVLLVPLGDVLDSRRLVAAHLLALAAGLGLAAAAPAAWVAFAGLALAGLFAVVVQSAVAYVARVSSPTDRGRSIGAVTSGVVVGILGSRVVAGLVAEAWGWRAVYVVLAAVSLVLALVVPRVLPPDPRDPPPRYGAALRGLAGAFRDPVLLSRGTVAFFLFASFGTLWSGLAVPLAGAPWHLGETAVGLFGVAGLAGALGAARAGRWADRGRADHATGVALALLVASWVLIAELPRSLLLLALGVVLLDLAVQVVHVSNQHVLTDGRDDATATVVGAYMVFYSLGSALGATTTAAAHAVAGWTGTAALGAAFAALGLLAWALGVPVLRAARRSRGHAVTVGLLGLEPTTDG</sequence>
<keyword evidence="8" id="KW-1185">Reference proteome</keyword>
<feature type="transmembrane region" description="Helical" evidence="5">
    <location>
        <begin position="157"/>
        <end position="178"/>
    </location>
</feature>
<dbReference type="PANTHER" id="PTHR42910">
    <property type="entry name" value="TRANSPORTER SCO4007-RELATED"/>
    <property type="match status" value="1"/>
</dbReference>